<accession>A0A1G2GTA9</accession>
<organism evidence="2 3">
    <name type="scientific">Candidatus Ryanbacteria bacterium RIFCSPLOWO2_01_FULL_48_26</name>
    <dbReference type="NCBI Taxonomy" id="1802126"/>
    <lineage>
        <taxon>Bacteria</taxon>
        <taxon>Candidatus Ryaniibacteriota</taxon>
    </lineage>
</organism>
<evidence type="ECO:0000256" key="1">
    <source>
        <dbReference type="SAM" id="Phobius"/>
    </source>
</evidence>
<dbReference type="Proteomes" id="UP000179106">
    <property type="component" value="Unassembled WGS sequence"/>
</dbReference>
<dbReference type="Gene3D" id="3.30.70.60">
    <property type="match status" value="1"/>
</dbReference>
<evidence type="ECO:0008006" key="4">
    <source>
        <dbReference type="Google" id="ProtNLM"/>
    </source>
</evidence>
<comment type="caution">
    <text evidence="2">The sequence shown here is derived from an EMBL/GenBank/DDBJ whole genome shotgun (WGS) entry which is preliminary data.</text>
</comment>
<dbReference type="EMBL" id="MHNW01000018">
    <property type="protein sequence ID" value="OGZ53433.1"/>
    <property type="molecule type" value="Genomic_DNA"/>
</dbReference>
<feature type="transmembrane region" description="Helical" evidence="1">
    <location>
        <begin position="12"/>
        <end position="33"/>
    </location>
</feature>
<gene>
    <name evidence="2" type="ORF">A3B25_03645</name>
</gene>
<keyword evidence="1" id="KW-1133">Transmembrane helix</keyword>
<keyword evidence="1" id="KW-0812">Transmembrane</keyword>
<dbReference type="STRING" id="1802126.A3B25_03645"/>
<name>A0A1G2GTA9_9BACT</name>
<protein>
    <recommendedName>
        <fullName evidence="4">Pilus assembly protein PilO</fullName>
    </recommendedName>
</protein>
<reference evidence="2 3" key="1">
    <citation type="journal article" date="2016" name="Nat. Commun.">
        <title>Thousands of microbial genomes shed light on interconnected biogeochemical processes in an aquifer system.</title>
        <authorList>
            <person name="Anantharaman K."/>
            <person name="Brown C.T."/>
            <person name="Hug L.A."/>
            <person name="Sharon I."/>
            <person name="Castelle C.J."/>
            <person name="Probst A.J."/>
            <person name="Thomas B.C."/>
            <person name="Singh A."/>
            <person name="Wilkins M.J."/>
            <person name="Karaoz U."/>
            <person name="Brodie E.L."/>
            <person name="Williams K.H."/>
            <person name="Hubbard S.S."/>
            <person name="Banfield J.F."/>
        </authorList>
    </citation>
    <scope>NUCLEOTIDE SEQUENCE [LARGE SCALE GENOMIC DNA]</scope>
</reference>
<proteinExistence type="predicted"/>
<dbReference type="InterPro" id="IPR014717">
    <property type="entry name" value="Transl_elong_EF1B/ribsomal_bS6"/>
</dbReference>
<evidence type="ECO:0000313" key="2">
    <source>
        <dbReference type="EMBL" id="OGZ53433.1"/>
    </source>
</evidence>
<evidence type="ECO:0000313" key="3">
    <source>
        <dbReference type="Proteomes" id="UP000179106"/>
    </source>
</evidence>
<sequence length="209" mass="23400">MIDFSLHRAKIILTCAAVIFVVGALIYFVMIPLNRQLAGSQEEILRKRQELVNIDQEIINYKTAIAELSKVKADQDSVNLLFPEREEMVFLVAALEDSVSAAGMTPELKITDKKEEQLASGSKSKTKEKTAPIIKGLNRVEEVPYTLRVSGDYRQMTDFFRYFANLPFLSEITMASVKADSIQNDISKTLINIGTASIQLQGIFFISSE</sequence>
<keyword evidence="1" id="KW-0472">Membrane</keyword>
<dbReference type="AlphaFoldDB" id="A0A1G2GTA9"/>